<dbReference type="InterPro" id="IPR014710">
    <property type="entry name" value="RmlC-like_jellyroll"/>
</dbReference>
<dbReference type="Gene3D" id="1.10.287.630">
    <property type="entry name" value="Helix hairpin bin"/>
    <property type="match status" value="1"/>
</dbReference>
<dbReference type="EMBL" id="DQ079999">
    <property type="protein sequence ID" value="AAZ03555.1"/>
    <property type="molecule type" value="mRNA"/>
</dbReference>
<dbReference type="GO" id="GO:0071805">
    <property type="term" value="P:potassium ion transmembrane transport"/>
    <property type="evidence" value="ECO:0000318"/>
    <property type="project" value="GO_Central"/>
</dbReference>
<evidence type="ECO:0000256" key="4">
    <source>
        <dbReference type="ARBA" id="ARBA00022692"/>
    </source>
</evidence>
<keyword evidence="6" id="KW-0406">Ion transport</keyword>
<reference evidence="13" key="2">
    <citation type="submission" date="2015-02" db="EMBL/GenBank/DDBJ databases">
        <title>Genome sequencing for Strongylocentrotus purpuratus.</title>
        <authorList>
            <person name="Murali S."/>
            <person name="Liu Y."/>
            <person name="Vee V."/>
            <person name="English A."/>
            <person name="Wang M."/>
            <person name="Skinner E."/>
            <person name="Han Y."/>
            <person name="Muzny D.M."/>
            <person name="Worley K.C."/>
            <person name="Gibbs R.A."/>
        </authorList>
    </citation>
    <scope>NUCLEOTIDE SEQUENCE</scope>
</reference>
<dbReference type="InterPro" id="IPR013621">
    <property type="entry name" value="Ion_trans_N"/>
</dbReference>
<sequence>MSTAMANKVMPDTQGEFVKVKRPDRLSKISALRKDFDVKKAAVLKEKPKERRASLPSAMTDKSPGHRDSLVVDLGGAGRRNSMPTKESLFLASGSDFVKKIYRSEKALKDEQERQQNIRRFVIHPFSNFRWYWDLFMVFLLLITLVLLPVNVTFFSDDITMYWIIINCISDTLFMLDITLNFFTGVIENAEDTVTLDRTKIIFSSLRGWFFLDLISSFPFDYIYLFLGQVDFTSHTALALRILRLTKVLSLLRLLRLSRLLRYIHRPEELLNVETAVIRIVHLVFVMLLLMHWNGCIQFLVPFFQTFPPDCWVVINGLENAGKLEQYSWSFFKAICHMISIGFGRFPPMNVTEMWMTTFSIMLGATFYALFIGTMSTLLLAVDASGRLYNERLNQVKEYLRYRKVPMNTQRRVLSYYEHRYQRKYFNEKTILGEQSHPIRREILQHHFNNFITKVNFLNEADPDFAYDVIEKLSFEVFLEGDVIIKAGSLGGAMYFIEHGTVEVLVDDRIVNRLSDGDHFGEISLLIDERRVASIIAATTCDVFCLSREDFHKVLKDYPEMGARMAEIAQERLNTIDSSLDTVDEEAGDEEEATANNNNNHPAKNDKKVKKNDLATPQNKDHIQKINDWLKENFAQRI</sequence>
<dbReference type="GO" id="GO:0098855">
    <property type="term" value="C:HCN channel complex"/>
    <property type="evidence" value="ECO:0000318"/>
    <property type="project" value="GO_Central"/>
</dbReference>
<dbReference type="PRINTS" id="PR00103">
    <property type="entry name" value="CAMPKINASE"/>
</dbReference>
<dbReference type="PANTHER" id="PTHR45689">
    <property type="entry name" value="I[[H]] CHANNEL, ISOFORM E"/>
    <property type="match status" value="1"/>
</dbReference>
<keyword evidence="2" id="KW-0813">Transport</keyword>
<evidence type="ECO:0000256" key="7">
    <source>
        <dbReference type="ARBA" id="ARBA00023136"/>
    </source>
</evidence>
<evidence type="ECO:0000256" key="2">
    <source>
        <dbReference type="ARBA" id="ARBA00022448"/>
    </source>
</evidence>
<dbReference type="InterPro" id="IPR051413">
    <property type="entry name" value="K/Na_HCN_channel"/>
</dbReference>
<evidence type="ECO:0000259" key="10">
    <source>
        <dbReference type="PROSITE" id="PS50042"/>
    </source>
</evidence>
<keyword evidence="3" id="KW-1003">Cell membrane</keyword>
<evidence type="ECO:0000256" key="3">
    <source>
        <dbReference type="ARBA" id="ARBA00022475"/>
    </source>
</evidence>
<keyword evidence="5 9" id="KW-1133">Transmembrane helix</keyword>
<dbReference type="EnsemblMetazoa" id="NM_001033010">
    <property type="protein sequence ID" value="NP_001028182"/>
    <property type="gene ID" value="GeneID_593273"/>
</dbReference>
<evidence type="ECO:0000313" key="13">
    <source>
        <dbReference type="Proteomes" id="UP000007110"/>
    </source>
</evidence>
<dbReference type="PROSITE" id="PS50042">
    <property type="entry name" value="CNMP_BINDING_3"/>
    <property type="match status" value="1"/>
</dbReference>
<evidence type="ECO:0000256" key="9">
    <source>
        <dbReference type="SAM" id="Phobius"/>
    </source>
</evidence>
<dbReference type="Pfam" id="PF00520">
    <property type="entry name" value="Ion_trans"/>
    <property type="match status" value="1"/>
</dbReference>
<evidence type="ECO:0000256" key="8">
    <source>
        <dbReference type="SAM" id="MobiDB-lite"/>
    </source>
</evidence>
<dbReference type="OrthoDB" id="421226at2759"/>
<dbReference type="TCDB" id="1.A.1.5.33">
    <property type="family name" value="the voltage-gated ion channel (vic) superfamily"/>
</dbReference>
<evidence type="ECO:0000313" key="12">
    <source>
        <dbReference type="EnsemblMetazoa" id="NP_001028182"/>
    </source>
</evidence>
<proteinExistence type="evidence at transcript level"/>
<evidence type="ECO:0000256" key="1">
    <source>
        <dbReference type="ARBA" id="ARBA00004651"/>
    </source>
</evidence>
<reference evidence="12" key="3">
    <citation type="submission" date="2021-01" db="UniProtKB">
        <authorList>
            <consortium name="EnsemblMetazoa"/>
        </authorList>
    </citation>
    <scope>IDENTIFICATION</scope>
</reference>
<dbReference type="AlphaFoldDB" id="Q45ZY2"/>
<keyword evidence="7 9" id="KW-0472">Membrane</keyword>
<feature type="transmembrane region" description="Helical" evidence="9">
    <location>
        <begin position="354"/>
        <end position="382"/>
    </location>
</feature>
<accession>Q45ZY2</accession>
<evidence type="ECO:0000256" key="5">
    <source>
        <dbReference type="ARBA" id="ARBA00022989"/>
    </source>
</evidence>
<dbReference type="SUPFAM" id="SSF51206">
    <property type="entry name" value="cAMP-binding domain-like"/>
    <property type="match status" value="1"/>
</dbReference>
<organism evidence="11">
    <name type="scientific">Strongylocentrotus purpuratus</name>
    <name type="common">Purple sea urchin</name>
    <dbReference type="NCBI Taxonomy" id="7668"/>
    <lineage>
        <taxon>Eukaryota</taxon>
        <taxon>Metazoa</taxon>
        <taxon>Echinodermata</taxon>
        <taxon>Eleutherozoa</taxon>
        <taxon>Echinozoa</taxon>
        <taxon>Echinoidea</taxon>
        <taxon>Euechinoidea</taxon>
        <taxon>Echinacea</taxon>
        <taxon>Camarodonta</taxon>
        <taxon>Echinidea</taxon>
        <taxon>Strongylocentrotidae</taxon>
        <taxon>Strongylocentrotus</taxon>
    </lineage>
</organism>
<dbReference type="HOGENOM" id="CLU_062366_0_0_1"/>
<dbReference type="InParanoid" id="Q45ZY2"/>
<evidence type="ECO:0000313" key="11">
    <source>
        <dbReference type="EMBL" id="AAZ03555.1"/>
    </source>
</evidence>
<dbReference type="GeneID" id="593273"/>
<dbReference type="Gene3D" id="1.10.287.70">
    <property type="match status" value="1"/>
</dbReference>
<dbReference type="GO" id="GO:0005249">
    <property type="term" value="F:voltage-gated potassium channel activity"/>
    <property type="evidence" value="ECO:0000318"/>
    <property type="project" value="GO_Central"/>
</dbReference>
<dbReference type="InterPro" id="IPR018490">
    <property type="entry name" value="cNMP-bd_dom_sf"/>
</dbReference>
<protein>
    <submittedName>
        <fullName evidence="11">Hyperpolarization-gated and cyclic nucleotide regulated channel</fullName>
    </submittedName>
</protein>
<feature type="region of interest" description="Disordered" evidence="8">
    <location>
        <begin position="588"/>
        <end position="616"/>
    </location>
</feature>
<dbReference type="SMR" id="Q45ZY2"/>
<dbReference type="Pfam" id="PF00027">
    <property type="entry name" value="cNMP_binding"/>
    <property type="match status" value="1"/>
</dbReference>
<feature type="domain" description="Cyclic nucleotide-binding" evidence="10">
    <location>
        <begin position="457"/>
        <end position="572"/>
    </location>
</feature>
<dbReference type="PANTHER" id="PTHR45689:SF5">
    <property type="entry name" value="I[[H]] CHANNEL, ISOFORM E"/>
    <property type="match status" value="1"/>
</dbReference>
<dbReference type="SUPFAM" id="SSF81324">
    <property type="entry name" value="Voltage-gated potassium channels"/>
    <property type="match status" value="1"/>
</dbReference>
<dbReference type="Pfam" id="PF08412">
    <property type="entry name" value="Ion_trans_N"/>
    <property type="match status" value="1"/>
</dbReference>
<evidence type="ECO:0000256" key="6">
    <source>
        <dbReference type="ARBA" id="ARBA00023065"/>
    </source>
</evidence>
<dbReference type="OMA" id="CESNCEF"/>
<dbReference type="eggNOG" id="KOG0498">
    <property type="taxonomic scope" value="Eukaryota"/>
</dbReference>
<dbReference type="CDD" id="cd00038">
    <property type="entry name" value="CAP_ED"/>
    <property type="match status" value="1"/>
</dbReference>
<dbReference type="STRING" id="7668.Q45ZY2"/>
<feature type="transmembrane region" description="Helical" evidence="9">
    <location>
        <begin position="208"/>
        <end position="226"/>
    </location>
</feature>
<dbReference type="GO" id="GO:0003254">
    <property type="term" value="P:regulation of membrane depolarization"/>
    <property type="evidence" value="ECO:0000318"/>
    <property type="project" value="GO_Central"/>
</dbReference>
<feature type="transmembrane region" description="Helical" evidence="9">
    <location>
        <begin position="276"/>
        <end position="293"/>
    </location>
</feature>
<dbReference type="Proteomes" id="UP000007110">
    <property type="component" value="Unassembled WGS sequence"/>
</dbReference>
<dbReference type="CTD" id="610"/>
<dbReference type="RefSeq" id="NP_001028182.1">
    <property type="nucleotide sequence ID" value="NM_001033010.1"/>
</dbReference>
<keyword evidence="13" id="KW-1185">Reference proteome</keyword>
<comment type="subcellular location">
    <subcellularLocation>
        <location evidence="1">Cell membrane</location>
        <topology evidence="1">Multi-pass membrane protein</topology>
    </subcellularLocation>
</comment>
<keyword evidence="4 9" id="KW-0812">Transmembrane</keyword>
<feature type="transmembrane region" description="Helical" evidence="9">
    <location>
        <begin position="162"/>
        <end position="187"/>
    </location>
</feature>
<dbReference type="Gene3D" id="2.60.120.10">
    <property type="entry name" value="Jelly Rolls"/>
    <property type="match status" value="1"/>
</dbReference>
<dbReference type="KEGG" id="spu:593273"/>
<reference evidence="11" key="1">
    <citation type="journal article" date="2005" name="Biochem. Biophys. Res. Commun.">
        <title>A new hyperpolarization-activated, cyclic nucleotide-gated channel from sea urchin sperm flagella.</title>
        <authorList>
            <person name="Galindo B.E."/>
            <person name="Neill A.T."/>
            <person name="Vacquier V.D."/>
        </authorList>
    </citation>
    <scope>NUCLEOTIDE SEQUENCE</scope>
    <source>
        <tissue evidence="11">Sperm</tissue>
    </source>
</reference>
<name>Q45ZY2_STRPU</name>
<dbReference type="SMART" id="SM00100">
    <property type="entry name" value="cNMP"/>
    <property type="match status" value="1"/>
</dbReference>
<dbReference type="InterPro" id="IPR000595">
    <property type="entry name" value="cNMP-bd_dom"/>
</dbReference>
<dbReference type="GO" id="GO:0035725">
    <property type="term" value="P:sodium ion transmembrane transport"/>
    <property type="evidence" value="ECO:0000318"/>
    <property type="project" value="GO_Central"/>
</dbReference>
<feature type="transmembrane region" description="Helical" evidence="9">
    <location>
        <begin position="131"/>
        <end position="150"/>
    </location>
</feature>
<dbReference type="InterPro" id="IPR005821">
    <property type="entry name" value="Ion_trans_dom"/>
</dbReference>